<reference evidence="3" key="1">
    <citation type="journal article" date="2019" name="Int. J. Syst. Evol. Microbiol.">
        <title>The Global Catalogue of Microorganisms (GCM) 10K type strain sequencing project: providing services to taxonomists for standard genome sequencing and annotation.</title>
        <authorList>
            <consortium name="The Broad Institute Genomics Platform"/>
            <consortium name="The Broad Institute Genome Sequencing Center for Infectious Disease"/>
            <person name="Wu L."/>
            <person name="Ma J."/>
        </authorList>
    </citation>
    <scope>NUCLEOTIDE SEQUENCE [LARGE SCALE GENOMIC DNA]</scope>
    <source>
        <strain evidence="3">CGMCC 1.6964</strain>
    </source>
</reference>
<evidence type="ECO:0000313" key="3">
    <source>
        <dbReference type="Proteomes" id="UP000606653"/>
    </source>
</evidence>
<protein>
    <recommendedName>
        <fullName evidence="1">DinB-like domain-containing protein</fullName>
    </recommendedName>
</protein>
<dbReference type="Pfam" id="PF12867">
    <property type="entry name" value="DinB_2"/>
    <property type="match status" value="1"/>
</dbReference>
<dbReference type="EMBL" id="BMLN01000007">
    <property type="protein sequence ID" value="GGO02812.1"/>
    <property type="molecule type" value="Genomic_DNA"/>
</dbReference>
<evidence type="ECO:0000313" key="2">
    <source>
        <dbReference type="EMBL" id="GGO02812.1"/>
    </source>
</evidence>
<gene>
    <name evidence="2" type="ORF">GCM10010969_26460</name>
</gene>
<keyword evidence="3" id="KW-1185">Reference proteome</keyword>
<dbReference type="InterPro" id="IPR034660">
    <property type="entry name" value="DinB/YfiT-like"/>
</dbReference>
<dbReference type="RefSeq" id="WP_018976722.1">
    <property type="nucleotide sequence ID" value="NZ_BMLN01000007.1"/>
</dbReference>
<proteinExistence type="predicted"/>
<name>A0ABQ2L4R8_9BACL</name>
<sequence>MSNSNREKLLDDFGQWIGEVREMESKGEAFWDRPLGEGKWTIREMVAHIVEWDCYFYEYAVKKTTVGDTPAIKPMDDEEFNAKAAAVGKMMSAGELTARAFSVRTALLEAIGNMSEERYLQVFTQPNGQKFQAEQYLQDFIWHDRHHLTQVKELERLTTPTS</sequence>
<accession>A0ABQ2L4R8</accession>
<dbReference type="SUPFAM" id="SSF109854">
    <property type="entry name" value="DinB/YfiT-like putative metalloenzymes"/>
    <property type="match status" value="1"/>
</dbReference>
<evidence type="ECO:0000259" key="1">
    <source>
        <dbReference type="Pfam" id="PF12867"/>
    </source>
</evidence>
<feature type="domain" description="DinB-like" evidence="1">
    <location>
        <begin position="28"/>
        <end position="151"/>
    </location>
</feature>
<dbReference type="Gene3D" id="1.20.120.450">
    <property type="entry name" value="dinb family like domain"/>
    <property type="match status" value="1"/>
</dbReference>
<organism evidence="2 3">
    <name type="scientific">Saccharibacillus kuerlensis</name>
    <dbReference type="NCBI Taxonomy" id="459527"/>
    <lineage>
        <taxon>Bacteria</taxon>
        <taxon>Bacillati</taxon>
        <taxon>Bacillota</taxon>
        <taxon>Bacilli</taxon>
        <taxon>Bacillales</taxon>
        <taxon>Paenibacillaceae</taxon>
        <taxon>Saccharibacillus</taxon>
    </lineage>
</organism>
<comment type="caution">
    <text evidence="2">The sequence shown here is derived from an EMBL/GenBank/DDBJ whole genome shotgun (WGS) entry which is preliminary data.</text>
</comment>
<dbReference type="InterPro" id="IPR024775">
    <property type="entry name" value="DinB-like"/>
</dbReference>
<dbReference type="Proteomes" id="UP000606653">
    <property type="component" value="Unassembled WGS sequence"/>
</dbReference>